<dbReference type="OrthoDB" id="18529at2759"/>
<name>A0A9W8ED21_9FUNG</name>
<dbReference type="Pfam" id="PF18126">
    <property type="entry name" value="Mitoc_mL59"/>
    <property type="match status" value="1"/>
</dbReference>
<accession>A0A9W8ED21</accession>
<feature type="domain" description="Large ribosomal subunit protein mL59" evidence="1">
    <location>
        <begin position="26"/>
        <end position="108"/>
    </location>
</feature>
<proteinExistence type="predicted"/>
<reference evidence="2" key="1">
    <citation type="submission" date="2022-07" db="EMBL/GenBank/DDBJ databases">
        <title>Phylogenomic reconstructions and comparative analyses of Kickxellomycotina fungi.</title>
        <authorList>
            <person name="Reynolds N.K."/>
            <person name="Stajich J.E."/>
            <person name="Barry K."/>
            <person name="Grigoriev I.V."/>
            <person name="Crous P."/>
            <person name="Smith M.E."/>
        </authorList>
    </citation>
    <scope>NUCLEOTIDE SEQUENCE</scope>
    <source>
        <strain evidence="2">RSA 567</strain>
    </source>
</reference>
<gene>
    <name evidence="2" type="ORF">H4R34_003546</name>
</gene>
<dbReference type="AlphaFoldDB" id="A0A9W8ED21"/>
<dbReference type="EMBL" id="JANBQB010000340">
    <property type="protein sequence ID" value="KAJ1977536.1"/>
    <property type="molecule type" value="Genomic_DNA"/>
</dbReference>
<sequence>MASVRRFSQKLCDKLNKSWDLSDFRAQFVNGYWRTSRVSLRQQADIRKLCLVKGIDPTSIGLPTLAERKVLRVKPPKGHKPERTKVMRQGNIDVALKNMPKTIADWKKSKEVAKAKEKPVLPY</sequence>
<comment type="caution">
    <text evidence="2">The sequence shown here is derived from an EMBL/GenBank/DDBJ whole genome shotgun (WGS) entry which is preliminary data.</text>
</comment>
<evidence type="ECO:0000313" key="2">
    <source>
        <dbReference type="EMBL" id="KAJ1977536.1"/>
    </source>
</evidence>
<evidence type="ECO:0000313" key="3">
    <source>
        <dbReference type="Proteomes" id="UP001151582"/>
    </source>
</evidence>
<protein>
    <recommendedName>
        <fullName evidence="1">Large ribosomal subunit protein mL59 domain-containing protein</fullName>
    </recommendedName>
</protein>
<keyword evidence="3" id="KW-1185">Reference proteome</keyword>
<organism evidence="2 3">
    <name type="scientific">Dimargaris verticillata</name>
    <dbReference type="NCBI Taxonomy" id="2761393"/>
    <lineage>
        <taxon>Eukaryota</taxon>
        <taxon>Fungi</taxon>
        <taxon>Fungi incertae sedis</taxon>
        <taxon>Zoopagomycota</taxon>
        <taxon>Kickxellomycotina</taxon>
        <taxon>Dimargaritomycetes</taxon>
        <taxon>Dimargaritales</taxon>
        <taxon>Dimargaritaceae</taxon>
        <taxon>Dimargaris</taxon>
    </lineage>
</organism>
<dbReference type="InterPro" id="IPR040922">
    <property type="entry name" value="Ribosomal_mL59_dom"/>
</dbReference>
<evidence type="ECO:0000259" key="1">
    <source>
        <dbReference type="Pfam" id="PF18126"/>
    </source>
</evidence>
<dbReference type="Proteomes" id="UP001151582">
    <property type="component" value="Unassembled WGS sequence"/>
</dbReference>